<dbReference type="InterPro" id="IPR001647">
    <property type="entry name" value="HTH_TetR"/>
</dbReference>
<dbReference type="InterPro" id="IPR023772">
    <property type="entry name" value="DNA-bd_HTH_TetR-type_CS"/>
</dbReference>
<accession>A0A938Y6Y3</accession>
<keyword evidence="4" id="KW-0804">Transcription</keyword>
<dbReference type="PROSITE" id="PS50977">
    <property type="entry name" value="HTH_TETR_2"/>
    <property type="match status" value="1"/>
</dbReference>
<evidence type="ECO:0000256" key="3">
    <source>
        <dbReference type="ARBA" id="ARBA00023125"/>
    </source>
</evidence>
<feature type="DNA-binding region" description="H-T-H motif" evidence="5">
    <location>
        <begin position="27"/>
        <end position="46"/>
    </location>
</feature>
<dbReference type="Gene3D" id="1.10.10.60">
    <property type="entry name" value="Homeodomain-like"/>
    <property type="match status" value="1"/>
</dbReference>
<dbReference type="GO" id="GO:0003700">
    <property type="term" value="F:DNA-binding transcription factor activity"/>
    <property type="evidence" value="ECO:0007669"/>
    <property type="project" value="TreeGrafter"/>
</dbReference>
<evidence type="ECO:0000256" key="1">
    <source>
        <dbReference type="ARBA" id="ARBA00022491"/>
    </source>
</evidence>
<keyword evidence="2" id="KW-0805">Transcription regulation</keyword>
<sequence length="194" mass="22082">MDPNERRRLILDRSAEIFARKGVSATTIREIGQAVGVHSGALYHYFPSKEAIVTELVREYVTDLAGRCRAVVAKQLPPLERMRAFTEIVLATNVDYPGATAVWRREGDYMRERVVEADLTELADTMTHAWQEAIRDGVASGELRADIDPRIFHELIYDALWHTERWFTPGEQHTVRELAAIVTSVFVDGMRARD</sequence>
<dbReference type="InterPro" id="IPR036271">
    <property type="entry name" value="Tet_transcr_reg_TetR-rel_C_sf"/>
</dbReference>
<dbReference type="PROSITE" id="PS01081">
    <property type="entry name" value="HTH_TETR_1"/>
    <property type="match status" value="1"/>
</dbReference>
<dbReference type="AlphaFoldDB" id="A0A938Y6Y3"/>
<evidence type="ECO:0000313" key="7">
    <source>
        <dbReference type="EMBL" id="MBM9458344.1"/>
    </source>
</evidence>
<dbReference type="SUPFAM" id="SSF48498">
    <property type="entry name" value="Tetracyclin repressor-like, C-terminal domain"/>
    <property type="match status" value="1"/>
</dbReference>
<gene>
    <name evidence="7" type="ORF">JK386_00330</name>
</gene>
<comment type="caution">
    <text evidence="7">The sequence shown here is derived from an EMBL/GenBank/DDBJ whole genome shotgun (WGS) entry which is preliminary data.</text>
</comment>
<evidence type="ECO:0000313" key="8">
    <source>
        <dbReference type="Proteomes" id="UP000663791"/>
    </source>
</evidence>
<dbReference type="PRINTS" id="PR00455">
    <property type="entry name" value="HTHTETR"/>
</dbReference>
<keyword evidence="3 5" id="KW-0238">DNA-binding</keyword>
<feature type="domain" description="HTH tetR-type" evidence="6">
    <location>
        <begin position="4"/>
        <end position="64"/>
    </location>
</feature>
<dbReference type="SUPFAM" id="SSF46689">
    <property type="entry name" value="Homeodomain-like"/>
    <property type="match status" value="1"/>
</dbReference>
<dbReference type="InterPro" id="IPR009057">
    <property type="entry name" value="Homeodomain-like_sf"/>
</dbReference>
<evidence type="ECO:0000259" key="6">
    <source>
        <dbReference type="PROSITE" id="PS50977"/>
    </source>
</evidence>
<organism evidence="7 8">
    <name type="scientific">Nocardioides faecalis</name>
    <dbReference type="NCBI Taxonomy" id="2803858"/>
    <lineage>
        <taxon>Bacteria</taxon>
        <taxon>Bacillati</taxon>
        <taxon>Actinomycetota</taxon>
        <taxon>Actinomycetes</taxon>
        <taxon>Propionibacteriales</taxon>
        <taxon>Nocardioidaceae</taxon>
        <taxon>Nocardioides</taxon>
    </lineage>
</organism>
<protein>
    <submittedName>
        <fullName evidence="7">TetR/AcrR family transcriptional regulator</fullName>
    </submittedName>
</protein>
<evidence type="ECO:0000256" key="2">
    <source>
        <dbReference type="ARBA" id="ARBA00023015"/>
    </source>
</evidence>
<dbReference type="InterPro" id="IPR050109">
    <property type="entry name" value="HTH-type_TetR-like_transc_reg"/>
</dbReference>
<dbReference type="Gene3D" id="1.10.357.10">
    <property type="entry name" value="Tetracycline Repressor, domain 2"/>
    <property type="match status" value="1"/>
</dbReference>
<reference evidence="7" key="1">
    <citation type="submission" date="2021-01" db="EMBL/GenBank/DDBJ databases">
        <title>Novel species in genus Nocardioides.</title>
        <authorList>
            <person name="Zhang G."/>
        </authorList>
    </citation>
    <scope>NUCLEOTIDE SEQUENCE</scope>
    <source>
        <strain evidence="7">Zg-536</strain>
    </source>
</reference>
<name>A0A938Y6Y3_9ACTN</name>
<dbReference type="PANTHER" id="PTHR30055:SF175">
    <property type="entry name" value="HTH-TYPE TRANSCRIPTIONAL REPRESSOR KSTR2"/>
    <property type="match status" value="1"/>
</dbReference>
<evidence type="ECO:0000256" key="5">
    <source>
        <dbReference type="PROSITE-ProRule" id="PRU00335"/>
    </source>
</evidence>
<evidence type="ECO:0000256" key="4">
    <source>
        <dbReference type="ARBA" id="ARBA00023163"/>
    </source>
</evidence>
<dbReference type="EMBL" id="JAERTX010000001">
    <property type="protein sequence ID" value="MBM9458344.1"/>
    <property type="molecule type" value="Genomic_DNA"/>
</dbReference>
<dbReference type="Pfam" id="PF00440">
    <property type="entry name" value="TetR_N"/>
    <property type="match status" value="1"/>
</dbReference>
<dbReference type="InterPro" id="IPR041490">
    <property type="entry name" value="KstR2_TetR_C"/>
</dbReference>
<dbReference type="RefSeq" id="WP_205289661.1">
    <property type="nucleotide sequence ID" value="NZ_CP074406.1"/>
</dbReference>
<dbReference type="PANTHER" id="PTHR30055">
    <property type="entry name" value="HTH-TYPE TRANSCRIPTIONAL REGULATOR RUTR"/>
    <property type="match status" value="1"/>
</dbReference>
<keyword evidence="1" id="KW-0678">Repressor</keyword>
<dbReference type="GO" id="GO:0000976">
    <property type="term" value="F:transcription cis-regulatory region binding"/>
    <property type="evidence" value="ECO:0007669"/>
    <property type="project" value="TreeGrafter"/>
</dbReference>
<proteinExistence type="predicted"/>
<keyword evidence="8" id="KW-1185">Reference proteome</keyword>
<dbReference type="Pfam" id="PF17932">
    <property type="entry name" value="TetR_C_24"/>
    <property type="match status" value="1"/>
</dbReference>
<dbReference type="Proteomes" id="UP000663791">
    <property type="component" value="Unassembled WGS sequence"/>
</dbReference>